<keyword evidence="2" id="KW-1185">Reference proteome</keyword>
<organism evidence="1 2">
    <name type="scientific">Methylocucumis oryzae</name>
    <dbReference type="NCBI Taxonomy" id="1632867"/>
    <lineage>
        <taxon>Bacteria</taxon>
        <taxon>Pseudomonadati</taxon>
        <taxon>Pseudomonadota</taxon>
        <taxon>Gammaproteobacteria</taxon>
        <taxon>Methylococcales</taxon>
        <taxon>Methylococcaceae</taxon>
        <taxon>Methylocucumis</taxon>
    </lineage>
</organism>
<proteinExistence type="predicted"/>
<dbReference type="OrthoDB" id="9147983at2"/>
<dbReference type="EMBL" id="LAJX01000119">
    <property type="protein sequence ID" value="KJV06305.1"/>
    <property type="molecule type" value="Genomic_DNA"/>
</dbReference>
<reference evidence="2" key="1">
    <citation type="submission" date="2015-03" db="EMBL/GenBank/DDBJ databases">
        <title>Draft genome sequence of a novel methanotroph (Sn10-6) isolated from flooded ricefield rhizosphere in India.</title>
        <authorList>
            <person name="Pandit P.S."/>
            <person name="Pore S.D."/>
            <person name="Arora P."/>
            <person name="Kapse N.G."/>
            <person name="Dhakephalkar P.K."/>
            <person name="Rahalkar M.C."/>
        </authorList>
    </citation>
    <scope>NUCLEOTIDE SEQUENCE [LARGE SCALE GENOMIC DNA]</scope>
    <source>
        <strain evidence="2">Sn10-6</strain>
    </source>
</reference>
<evidence type="ECO:0008006" key="3">
    <source>
        <dbReference type="Google" id="ProtNLM"/>
    </source>
</evidence>
<name>A0A0F3IHN0_9GAMM</name>
<dbReference type="AlphaFoldDB" id="A0A0F3IHN0"/>
<dbReference type="PATRIC" id="fig|1632867.3.peg.652"/>
<accession>A0A0F3IHN0</accession>
<dbReference type="Proteomes" id="UP000033684">
    <property type="component" value="Unassembled WGS sequence"/>
</dbReference>
<evidence type="ECO:0000313" key="1">
    <source>
        <dbReference type="EMBL" id="KJV06305.1"/>
    </source>
</evidence>
<protein>
    <recommendedName>
        <fullName evidence="3">Tetratricopeptide repeat protein</fullName>
    </recommendedName>
</protein>
<comment type="caution">
    <text evidence="1">The sequence shown here is derived from an EMBL/GenBank/DDBJ whole genome shotgun (WGS) entry which is preliminary data.</text>
</comment>
<reference evidence="1 2" key="2">
    <citation type="journal article" date="2016" name="Microb. Ecol.">
        <title>Genome Characteristics of a Novel Type I Methanotroph (Sn10-6) Isolated from a Flooded Indian Rice Field.</title>
        <authorList>
            <person name="Rahalkar M.C."/>
            <person name="Pandit P.S."/>
            <person name="Dhakephalkar P.K."/>
            <person name="Pore S."/>
            <person name="Arora P."/>
            <person name="Kapse N."/>
        </authorList>
    </citation>
    <scope>NUCLEOTIDE SEQUENCE [LARGE SCALE GENOMIC DNA]</scope>
    <source>
        <strain evidence="1 2">Sn10-6</strain>
    </source>
</reference>
<evidence type="ECO:0000313" key="2">
    <source>
        <dbReference type="Proteomes" id="UP000033684"/>
    </source>
</evidence>
<gene>
    <name evidence="1" type="ORF">VZ94_12290</name>
</gene>
<dbReference type="RefSeq" id="WP_045779451.1">
    <property type="nucleotide sequence ID" value="NZ_LAJX01000119.1"/>
</dbReference>
<sequence>MKKSTLVIIAIITFLPSCAYIAIKSAPSKHDTVTRSRAALKADALFWQIFHAGEYEKISNALESMTAAYLDAPNDSVTAAHLGWLHIWRLAERSRLQEIPSFITDDAVLAHKYFHEAVRLNPLDARFLGFLGSSIVAEGTIHKDEKLVREGYYLLVDSISEWPEFNFFTAGYMMSSQPANSSQFQEGLEWQWRNLDVCVDETVDRNNPDFSKYMRLLTVQGNKRVCWNSWIAPHNFEGFFLNMGDMLVKSGDWATAQKIYANARLSADYVKWKFRDVLENRIKNARDNVAQFNDDSSGPSGVKIMFNSSFNCVACHQQ</sequence>